<dbReference type="Pfam" id="PF00512">
    <property type="entry name" value="HisKA"/>
    <property type="match status" value="1"/>
</dbReference>
<dbReference type="EMBL" id="FPHE01000110">
    <property type="protein sequence ID" value="SFV61987.1"/>
    <property type="molecule type" value="Genomic_DNA"/>
</dbReference>
<proteinExistence type="predicted"/>
<dbReference type="CDD" id="cd00082">
    <property type="entry name" value="HisKA"/>
    <property type="match status" value="1"/>
</dbReference>
<evidence type="ECO:0000256" key="5">
    <source>
        <dbReference type="ARBA" id="ARBA00022679"/>
    </source>
</evidence>
<protein>
    <recommendedName>
        <fullName evidence="3">histidine kinase</fullName>
        <ecNumber evidence="3">2.7.13.3</ecNumber>
    </recommendedName>
</protein>
<reference evidence="12" key="1">
    <citation type="submission" date="2016-10" db="EMBL/GenBank/DDBJ databases">
        <authorList>
            <person name="de Groot N.N."/>
        </authorList>
    </citation>
    <scope>NUCLEOTIDE SEQUENCE</scope>
</reference>
<evidence type="ECO:0000256" key="4">
    <source>
        <dbReference type="ARBA" id="ARBA00022553"/>
    </source>
</evidence>
<evidence type="ECO:0000256" key="8">
    <source>
        <dbReference type="ARBA" id="ARBA00022989"/>
    </source>
</evidence>
<dbReference type="InterPro" id="IPR036097">
    <property type="entry name" value="HisK_dim/P_sf"/>
</dbReference>
<keyword evidence="7 12" id="KW-0418">Kinase</keyword>
<dbReference type="InterPro" id="IPR005467">
    <property type="entry name" value="His_kinase_dom"/>
</dbReference>
<keyword evidence="9 10" id="KW-0472">Membrane</keyword>
<gene>
    <name evidence="12" type="ORF">MNB_SV-12-1062</name>
</gene>
<feature type="domain" description="Histidine kinase" evidence="11">
    <location>
        <begin position="197"/>
        <end position="407"/>
    </location>
</feature>
<dbReference type="GO" id="GO:0000155">
    <property type="term" value="F:phosphorelay sensor kinase activity"/>
    <property type="evidence" value="ECO:0007669"/>
    <property type="project" value="InterPro"/>
</dbReference>
<evidence type="ECO:0000256" key="2">
    <source>
        <dbReference type="ARBA" id="ARBA00004370"/>
    </source>
</evidence>
<dbReference type="SMART" id="SM00387">
    <property type="entry name" value="HATPase_c"/>
    <property type="match status" value="1"/>
</dbReference>
<dbReference type="PANTHER" id="PTHR45436">
    <property type="entry name" value="SENSOR HISTIDINE KINASE YKOH"/>
    <property type="match status" value="1"/>
</dbReference>
<organism evidence="12">
    <name type="scientific">hydrothermal vent metagenome</name>
    <dbReference type="NCBI Taxonomy" id="652676"/>
    <lineage>
        <taxon>unclassified sequences</taxon>
        <taxon>metagenomes</taxon>
        <taxon>ecological metagenomes</taxon>
    </lineage>
</organism>
<keyword evidence="8 10" id="KW-1133">Transmembrane helix</keyword>
<keyword evidence="5" id="KW-0808">Transferase</keyword>
<name>A0A1W1C8A0_9ZZZZ</name>
<dbReference type="EC" id="2.7.13.3" evidence="3"/>
<feature type="transmembrane region" description="Helical" evidence="10">
    <location>
        <begin position="109"/>
        <end position="131"/>
    </location>
</feature>
<evidence type="ECO:0000259" key="11">
    <source>
        <dbReference type="PROSITE" id="PS50109"/>
    </source>
</evidence>
<evidence type="ECO:0000256" key="3">
    <source>
        <dbReference type="ARBA" id="ARBA00012438"/>
    </source>
</evidence>
<keyword evidence="6 10" id="KW-0812">Transmembrane</keyword>
<keyword evidence="4" id="KW-0597">Phosphoprotein</keyword>
<feature type="transmembrane region" description="Helical" evidence="10">
    <location>
        <begin position="6"/>
        <end position="21"/>
    </location>
</feature>
<comment type="subcellular location">
    <subcellularLocation>
        <location evidence="2">Membrane</location>
    </subcellularLocation>
</comment>
<dbReference type="SUPFAM" id="SSF55874">
    <property type="entry name" value="ATPase domain of HSP90 chaperone/DNA topoisomerase II/histidine kinase"/>
    <property type="match status" value="1"/>
</dbReference>
<evidence type="ECO:0000256" key="10">
    <source>
        <dbReference type="SAM" id="Phobius"/>
    </source>
</evidence>
<dbReference type="Gene3D" id="1.10.287.130">
    <property type="match status" value="1"/>
</dbReference>
<dbReference type="GO" id="GO:0005886">
    <property type="term" value="C:plasma membrane"/>
    <property type="evidence" value="ECO:0007669"/>
    <property type="project" value="TreeGrafter"/>
</dbReference>
<dbReference type="InterPro" id="IPR003661">
    <property type="entry name" value="HisK_dim/P_dom"/>
</dbReference>
<evidence type="ECO:0000313" key="12">
    <source>
        <dbReference type="EMBL" id="SFV61987.1"/>
    </source>
</evidence>
<dbReference type="SMART" id="SM00388">
    <property type="entry name" value="HisKA"/>
    <property type="match status" value="1"/>
</dbReference>
<dbReference type="PROSITE" id="PS50109">
    <property type="entry name" value="HIS_KIN"/>
    <property type="match status" value="1"/>
</dbReference>
<dbReference type="InterPro" id="IPR003594">
    <property type="entry name" value="HATPase_dom"/>
</dbReference>
<sequence>MTAILIAVVLFISFYFSLYLHENIKKDIIRKADLILDNYSDQEEFNKDFNLLYLSKIYNIEVTITSKSQKEGLKSIQVDNHKFLILTKKSLKSEQFVIIKKDITAEKKLLFNMYLTMISVVIIALLLIIYYSSQLSLRIIQPLQQLTYKFSHMNESILKPIRTKELPTEFAKLGDAFNSLISKIKTSINYRKELFIGIAHELKTPLAVMRLKNQITLMKYKKKDNIRETLQQNMSSIDTLNNMIHNILEYGRAEGGQFEEPKRMNIIRFMAQKAEGYELLAHSQNRDFIYNFEVERFMVNIQPILFMQILQNFIQNALRFSPEGGLVTLSTRTDKDNFIIEITDEGKGVDKNQDFFAPFKRSIDSTGVGLGLFIAQNAAESIGVVIKLENREDAQGAVASIRFPFSRFLHNEY</sequence>
<dbReference type="Pfam" id="PF02518">
    <property type="entry name" value="HATPase_c"/>
    <property type="match status" value="1"/>
</dbReference>
<dbReference type="Gene3D" id="3.30.565.10">
    <property type="entry name" value="Histidine kinase-like ATPase, C-terminal domain"/>
    <property type="match status" value="1"/>
</dbReference>
<dbReference type="PANTHER" id="PTHR45436:SF5">
    <property type="entry name" value="SENSOR HISTIDINE KINASE TRCS"/>
    <property type="match status" value="1"/>
</dbReference>
<evidence type="ECO:0000256" key="7">
    <source>
        <dbReference type="ARBA" id="ARBA00022777"/>
    </source>
</evidence>
<dbReference type="InterPro" id="IPR036890">
    <property type="entry name" value="HATPase_C_sf"/>
</dbReference>
<evidence type="ECO:0000256" key="6">
    <source>
        <dbReference type="ARBA" id="ARBA00022692"/>
    </source>
</evidence>
<accession>A0A1W1C8A0</accession>
<dbReference type="InterPro" id="IPR050428">
    <property type="entry name" value="TCS_sensor_his_kinase"/>
</dbReference>
<comment type="catalytic activity">
    <reaction evidence="1">
        <text>ATP + protein L-histidine = ADP + protein N-phospho-L-histidine.</text>
        <dbReference type="EC" id="2.7.13.3"/>
    </reaction>
</comment>
<dbReference type="PRINTS" id="PR00344">
    <property type="entry name" value="BCTRLSENSOR"/>
</dbReference>
<dbReference type="InterPro" id="IPR004358">
    <property type="entry name" value="Sig_transdc_His_kin-like_C"/>
</dbReference>
<dbReference type="Gene3D" id="6.10.340.10">
    <property type="match status" value="1"/>
</dbReference>
<evidence type="ECO:0000256" key="1">
    <source>
        <dbReference type="ARBA" id="ARBA00000085"/>
    </source>
</evidence>
<dbReference type="AlphaFoldDB" id="A0A1W1C8A0"/>
<dbReference type="SUPFAM" id="SSF47384">
    <property type="entry name" value="Homodimeric domain of signal transducing histidine kinase"/>
    <property type="match status" value="1"/>
</dbReference>
<evidence type="ECO:0000256" key="9">
    <source>
        <dbReference type="ARBA" id="ARBA00023136"/>
    </source>
</evidence>